<feature type="transmembrane region" description="Helical" evidence="7">
    <location>
        <begin position="173"/>
        <end position="194"/>
    </location>
</feature>
<keyword evidence="3 7" id="KW-0812">Transmembrane</keyword>
<sequence>MSTTTMERDPQLKGQLKNVIMATLASTIGFWGWTMIGPLAKSYYKEAFHLTPGQLSALIAMPVIVGAVARIPVGALTDKFGGRIMFTCLLVLTSIMVLITALIGQTGNYPLLLVSAFFLGIGGSIFAVGIPFSASWYEPHRKGLATGIFGMGMIGTAVAAFCNPRMVKAFGYFETHLIIAAIALVYAVIVWFFLKDSPKTRGKKAEPIMPKIKHAMKDIATWELCFIYGVIFGAFVAFSNYIPTYMSNVYNFDPVQAGTFAALFATCAVVARPFGGVAADKLGPRPVTLIMFAAVVVLSLLIAQQFASPAVYYALFIIMAVFIGFGTGTVFGWVGRAAKPEDTGTVGGLVSAAGGLGGYFPPLVMGAVYGANGHYFWAQVALAITAGVALLISLVIKNGNKPKAR</sequence>
<feature type="domain" description="Major facilitator superfamily (MFS) profile" evidence="8">
    <location>
        <begin position="18"/>
        <end position="401"/>
    </location>
</feature>
<dbReference type="SUPFAM" id="SSF103473">
    <property type="entry name" value="MFS general substrate transporter"/>
    <property type="match status" value="1"/>
</dbReference>
<dbReference type="AlphaFoldDB" id="A0A7H2BF42"/>
<comment type="subcellular location">
    <subcellularLocation>
        <location evidence="1">Cell membrane</location>
        <topology evidence="1">Multi-pass membrane protein</topology>
    </subcellularLocation>
</comment>
<evidence type="ECO:0000313" key="10">
    <source>
        <dbReference type="Proteomes" id="UP000516404"/>
    </source>
</evidence>
<evidence type="ECO:0000256" key="7">
    <source>
        <dbReference type="SAM" id="Phobius"/>
    </source>
</evidence>
<name>A0A7H2BF42_9MICC</name>
<keyword evidence="4 7" id="KW-1133">Transmembrane helix</keyword>
<dbReference type="EMBL" id="CP061539">
    <property type="protein sequence ID" value="QNV38288.1"/>
    <property type="molecule type" value="Genomic_DNA"/>
</dbReference>
<evidence type="ECO:0000256" key="5">
    <source>
        <dbReference type="ARBA" id="ARBA00023063"/>
    </source>
</evidence>
<dbReference type="InterPro" id="IPR044772">
    <property type="entry name" value="NO3_transporter"/>
</dbReference>
<feature type="transmembrane region" description="Helical" evidence="7">
    <location>
        <begin position="52"/>
        <end position="72"/>
    </location>
</feature>
<dbReference type="GO" id="GO:0005886">
    <property type="term" value="C:plasma membrane"/>
    <property type="evidence" value="ECO:0007669"/>
    <property type="project" value="UniProtKB-SubCell"/>
</dbReference>
<reference evidence="9 10" key="1">
    <citation type="submission" date="2020-09" db="EMBL/GenBank/DDBJ databases">
        <title>Investigation of environmental microbes.</title>
        <authorList>
            <person name="Ou Y."/>
            <person name="Kang Q."/>
        </authorList>
    </citation>
    <scope>NUCLEOTIDE SEQUENCE [LARGE SCALE GENOMIC DNA]</scope>
    <source>
        <strain evidence="9 10">KJZ-14</strain>
    </source>
</reference>
<feature type="transmembrane region" description="Helical" evidence="7">
    <location>
        <begin position="219"/>
        <end position="242"/>
    </location>
</feature>
<feature type="transmembrane region" description="Helical" evidence="7">
    <location>
        <begin position="287"/>
        <end position="306"/>
    </location>
</feature>
<dbReference type="PROSITE" id="PS50850">
    <property type="entry name" value="MFS"/>
    <property type="match status" value="1"/>
</dbReference>
<dbReference type="Gene3D" id="1.20.1250.20">
    <property type="entry name" value="MFS general substrate transporter like domains"/>
    <property type="match status" value="2"/>
</dbReference>
<evidence type="ECO:0000256" key="6">
    <source>
        <dbReference type="ARBA" id="ARBA00023136"/>
    </source>
</evidence>
<feature type="transmembrane region" description="Helical" evidence="7">
    <location>
        <begin position="84"/>
        <end position="103"/>
    </location>
</feature>
<dbReference type="InterPro" id="IPR020846">
    <property type="entry name" value="MFS_dom"/>
</dbReference>
<evidence type="ECO:0000259" key="8">
    <source>
        <dbReference type="PROSITE" id="PS50850"/>
    </source>
</evidence>
<feature type="transmembrane region" description="Helical" evidence="7">
    <location>
        <begin position="346"/>
        <end position="369"/>
    </location>
</feature>
<evidence type="ECO:0000313" key="9">
    <source>
        <dbReference type="EMBL" id="QNV38288.1"/>
    </source>
</evidence>
<feature type="transmembrane region" description="Helical" evidence="7">
    <location>
        <begin position="254"/>
        <end position="275"/>
    </location>
</feature>
<dbReference type="KEGG" id="rter:IDM49_03165"/>
<dbReference type="GO" id="GO:0042128">
    <property type="term" value="P:nitrate assimilation"/>
    <property type="evidence" value="ECO:0007669"/>
    <property type="project" value="UniProtKB-KW"/>
</dbReference>
<organism evidence="9 10">
    <name type="scientific">Rothia terrae</name>
    <dbReference type="NCBI Taxonomy" id="396015"/>
    <lineage>
        <taxon>Bacteria</taxon>
        <taxon>Bacillati</taxon>
        <taxon>Actinomycetota</taxon>
        <taxon>Actinomycetes</taxon>
        <taxon>Micrococcales</taxon>
        <taxon>Micrococcaceae</taxon>
        <taxon>Rothia</taxon>
    </lineage>
</organism>
<keyword evidence="5" id="KW-0534">Nitrate assimilation</keyword>
<dbReference type="PANTHER" id="PTHR23515">
    <property type="entry name" value="HIGH-AFFINITY NITRATE TRANSPORTER 2.3"/>
    <property type="match status" value="1"/>
</dbReference>
<evidence type="ECO:0000256" key="4">
    <source>
        <dbReference type="ARBA" id="ARBA00022989"/>
    </source>
</evidence>
<feature type="transmembrane region" description="Helical" evidence="7">
    <location>
        <begin position="312"/>
        <end position="334"/>
    </location>
</feature>
<keyword evidence="10" id="KW-1185">Reference proteome</keyword>
<feature type="transmembrane region" description="Helical" evidence="7">
    <location>
        <begin position="20"/>
        <end position="40"/>
    </location>
</feature>
<keyword evidence="6 7" id="KW-0472">Membrane</keyword>
<dbReference type="GO" id="GO:0015112">
    <property type="term" value="F:nitrate transmembrane transporter activity"/>
    <property type="evidence" value="ECO:0007669"/>
    <property type="project" value="InterPro"/>
</dbReference>
<evidence type="ECO:0000256" key="1">
    <source>
        <dbReference type="ARBA" id="ARBA00004651"/>
    </source>
</evidence>
<feature type="transmembrane region" description="Helical" evidence="7">
    <location>
        <begin position="109"/>
        <end position="132"/>
    </location>
</feature>
<dbReference type="CDD" id="cd17341">
    <property type="entry name" value="MFS_NRT2_like"/>
    <property type="match status" value="1"/>
</dbReference>
<feature type="transmembrane region" description="Helical" evidence="7">
    <location>
        <begin position="375"/>
        <end position="396"/>
    </location>
</feature>
<protein>
    <submittedName>
        <fullName evidence="9">NarK/NasA family nitrate transporter</fullName>
    </submittedName>
</protein>
<dbReference type="RefSeq" id="WP_190725003.1">
    <property type="nucleotide sequence ID" value="NZ_CP061539.1"/>
</dbReference>
<accession>A0A7H2BF42</accession>
<dbReference type="GeneID" id="96623226"/>
<comment type="similarity">
    <text evidence="2">Belongs to the major facilitator superfamily. Nitrate/nitrite porter (TC 2.A.1.8) family.</text>
</comment>
<feature type="transmembrane region" description="Helical" evidence="7">
    <location>
        <begin position="144"/>
        <end position="161"/>
    </location>
</feature>
<dbReference type="Pfam" id="PF07690">
    <property type="entry name" value="MFS_1"/>
    <property type="match status" value="1"/>
</dbReference>
<dbReference type="InterPro" id="IPR036259">
    <property type="entry name" value="MFS_trans_sf"/>
</dbReference>
<gene>
    <name evidence="9" type="ORF">IDM49_03165</name>
</gene>
<dbReference type="Proteomes" id="UP000516404">
    <property type="component" value="Chromosome"/>
</dbReference>
<evidence type="ECO:0000256" key="2">
    <source>
        <dbReference type="ARBA" id="ARBA00008432"/>
    </source>
</evidence>
<evidence type="ECO:0000256" key="3">
    <source>
        <dbReference type="ARBA" id="ARBA00022692"/>
    </source>
</evidence>
<dbReference type="InterPro" id="IPR011701">
    <property type="entry name" value="MFS"/>
</dbReference>
<proteinExistence type="inferred from homology"/>